<evidence type="ECO:0000256" key="3">
    <source>
        <dbReference type="ARBA" id="ARBA00008242"/>
    </source>
</evidence>
<dbReference type="CDD" id="cd16443">
    <property type="entry name" value="LplA"/>
    <property type="match status" value="1"/>
</dbReference>
<dbReference type="NCBIfam" id="TIGR00545">
    <property type="entry name" value="lipoyltrans"/>
    <property type="match status" value="1"/>
</dbReference>
<dbReference type="GO" id="GO:0005739">
    <property type="term" value="C:mitochondrion"/>
    <property type="evidence" value="ECO:0007669"/>
    <property type="project" value="EnsemblFungi"/>
</dbReference>
<dbReference type="UniPathway" id="UPA00537">
    <property type="reaction ID" value="UER00595"/>
</dbReference>
<dbReference type="STRING" id="683960.A0A1E3P0C8"/>
<name>A0A1E3P0C8_WICAA</name>
<dbReference type="GO" id="GO:0009249">
    <property type="term" value="P:protein lipoylation"/>
    <property type="evidence" value="ECO:0007669"/>
    <property type="project" value="EnsemblFungi"/>
</dbReference>
<evidence type="ECO:0000259" key="5">
    <source>
        <dbReference type="PROSITE" id="PS51733"/>
    </source>
</evidence>
<feature type="non-terminal residue" evidence="6">
    <location>
        <position position="348"/>
    </location>
</feature>
<sequence>PQQPQPKESLLDKIKSNTPKIFISNSTNPFMNLALEDYIFQHTPISKPFTAQRLIFYTNSPCVVIGKNQNPWRETNFPLLNSLQIPLLRRRSGGGTVVHDLGNVNYSYITTRDMFSRSYFGKLIVDVINESMGLDKIKQNERGDIVTMNNDKLSGSAFKISRGKSYHHGTMLLNSNLDVLKKLLNKKERENVMEFECNAVDSVSSPVSNLGLENEKFIELVQDGFKKVYGSDVEVVEINDDDEGFNNNEIANIGKELHDWKWRFGGTPPFEMRLHNEEFNIDVSFKVEKGYAKKIDVITSDDDLKKSFQYLVQVVEDGEPVKFKGSDIAGFILHDELSEWIGNQIDGT</sequence>
<dbReference type="InterPro" id="IPR004562">
    <property type="entry name" value="LipoylTrfase_LipoateP_Ligase"/>
</dbReference>
<comment type="pathway">
    <text evidence="2">Protein modification; protein lipoylation via exogenous pathway; protein N(6)-(lipoyl)lysine from lipoate: step 2/2.</text>
</comment>
<dbReference type="PROSITE" id="PS51733">
    <property type="entry name" value="BPL_LPL_CATALYTIC"/>
    <property type="match status" value="1"/>
</dbReference>
<evidence type="ECO:0000313" key="7">
    <source>
        <dbReference type="Proteomes" id="UP000094112"/>
    </source>
</evidence>
<evidence type="ECO:0000256" key="2">
    <source>
        <dbReference type="ARBA" id="ARBA00005085"/>
    </source>
</evidence>
<dbReference type="EMBL" id="KV454211">
    <property type="protein sequence ID" value="ODQ58906.1"/>
    <property type="molecule type" value="Genomic_DNA"/>
</dbReference>
<dbReference type="RefSeq" id="XP_019038113.1">
    <property type="nucleotide sequence ID" value="XM_019180948.1"/>
</dbReference>
<dbReference type="GO" id="GO:0017118">
    <property type="term" value="F:lipoyltransferase activity"/>
    <property type="evidence" value="ECO:0007669"/>
    <property type="project" value="TreeGrafter"/>
</dbReference>
<proteinExistence type="inferred from homology"/>
<keyword evidence="7" id="KW-1185">Reference proteome</keyword>
<dbReference type="Gene3D" id="3.30.930.10">
    <property type="entry name" value="Bira Bifunctional Protein, Domain 2"/>
    <property type="match status" value="1"/>
</dbReference>
<comment type="function">
    <text evidence="1">Catalyzes both the ATP-dependent activation of exogenously supplied lipoate to lipoyl-AMP and the transfer of the activated lipoyl onto the lipoyl domains of lipoate-dependent enzymes.</text>
</comment>
<organism evidence="6 7">
    <name type="scientific">Wickerhamomyces anomalus (strain ATCC 58044 / CBS 1984 / NCYC 433 / NRRL Y-366-8)</name>
    <name type="common">Yeast</name>
    <name type="synonym">Hansenula anomala</name>
    <dbReference type="NCBI Taxonomy" id="683960"/>
    <lineage>
        <taxon>Eukaryota</taxon>
        <taxon>Fungi</taxon>
        <taxon>Dikarya</taxon>
        <taxon>Ascomycota</taxon>
        <taxon>Saccharomycotina</taxon>
        <taxon>Saccharomycetes</taxon>
        <taxon>Phaffomycetales</taxon>
        <taxon>Wickerhamomycetaceae</taxon>
        <taxon>Wickerhamomyces</taxon>
    </lineage>
</organism>
<evidence type="ECO:0000313" key="6">
    <source>
        <dbReference type="EMBL" id="ODQ58906.1"/>
    </source>
</evidence>
<dbReference type="InterPro" id="IPR045864">
    <property type="entry name" value="aa-tRNA-synth_II/BPL/LPL"/>
</dbReference>
<protein>
    <recommendedName>
        <fullName evidence="4">Putative lipoate-protein ligase A</fullName>
    </recommendedName>
</protein>
<dbReference type="AlphaFoldDB" id="A0A1E3P0C8"/>
<dbReference type="PANTHER" id="PTHR12561:SF3">
    <property type="entry name" value="LIPOYLTRANSFERASE 1, MITOCHONDRIAL"/>
    <property type="match status" value="1"/>
</dbReference>
<gene>
    <name evidence="6" type="ORF">WICANDRAFT_22518</name>
</gene>
<evidence type="ECO:0000256" key="1">
    <source>
        <dbReference type="ARBA" id="ARBA00003253"/>
    </source>
</evidence>
<reference evidence="6 7" key="1">
    <citation type="journal article" date="2016" name="Proc. Natl. Acad. Sci. U.S.A.">
        <title>Comparative genomics of biotechnologically important yeasts.</title>
        <authorList>
            <person name="Riley R."/>
            <person name="Haridas S."/>
            <person name="Wolfe K.H."/>
            <person name="Lopes M.R."/>
            <person name="Hittinger C.T."/>
            <person name="Goeker M."/>
            <person name="Salamov A.A."/>
            <person name="Wisecaver J.H."/>
            <person name="Long T.M."/>
            <person name="Calvey C.H."/>
            <person name="Aerts A.L."/>
            <person name="Barry K.W."/>
            <person name="Choi C."/>
            <person name="Clum A."/>
            <person name="Coughlan A.Y."/>
            <person name="Deshpande S."/>
            <person name="Douglass A.P."/>
            <person name="Hanson S.J."/>
            <person name="Klenk H.-P."/>
            <person name="LaButti K.M."/>
            <person name="Lapidus A."/>
            <person name="Lindquist E.A."/>
            <person name="Lipzen A.M."/>
            <person name="Meier-Kolthoff J.P."/>
            <person name="Ohm R.A."/>
            <person name="Otillar R.P."/>
            <person name="Pangilinan J.L."/>
            <person name="Peng Y."/>
            <person name="Rokas A."/>
            <person name="Rosa C.A."/>
            <person name="Scheuner C."/>
            <person name="Sibirny A.A."/>
            <person name="Slot J.C."/>
            <person name="Stielow J.B."/>
            <person name="Sun H."/>
            <person name="Kurtzman C.P."/>
            <person name="Blackwell M."/>
            <person name="Grigoriev I.V."/>
            <person name="Jeffries T.W."/>
        </authorList>
    </citation>
    <scope>NUCLEOTIDE SEQUENCE [LARGE SCALE GENOMIC DNA]</scope>
    <source>
        <strain evidence="7">ATCC 58044 / CBS 1984 / NCYC 433 / NRRL Y-366-8</strain>
    </source>
</reference>
<dbReference type="Proteomes" id="UP000094112">
    <property type="component" value="Unassembled WGS sequence"/>
</dbReference>
<accession>A0A1E3P0C8</accession>
<evidence type="ECO:0000256" key="4">
    <source>
        <dbReference type="ARBA" id="ARBA00015925"/>
    </source>
</evidence>
<dbReference type="SUPFAM" id="SSF55681">
    <property type="entry name" value="Class II aaRS and biotin synthetases"/>
    <property type="match status" value="1"/>
</dbReference>
<dbReference type="Pfam" id="PF21948">
    <property type="entry name" value="LplA-B_cat"/>
    <property type="match status" value="1"/>
</dbReference>
<feature type="domain" description="BPL/LPL catalytic" evidence="5">
    <location>
        <begin position="48"/>
        <end position="233"/>
    </location>
</feature>
<dbReference type="OrthoDB" id="201621at2759"/>
<dbReference type="GeneID" id="30198194"/>
<comment type="similarity">
    <text evidence="3">Belongs to the LplA family.</text>
</comment>
<dbReference type="InterPro" id="IPR004143">
    <property type="entry name" value="BPL_LPL_catalytic"/>
</dbReference>
<dbReference type="PANTHER" id="PTHR12561">
    <property type="entry name" value="LIPOATE-PROTEIN LIGASE"/>
    <property type="match status" value="1"/>
</dbReference>
<feature type="non-terminal residue" evidence="6">
    <location>
        <position position="1"/>
    </location>
</feature>